<evidence type="ECO:0000313" key="1">
    <source>
        <dbReference type="EMBL" id="CAH6720072.1"/>
    </source>
</evidence>
<gene>
    <name evidence="1" type="ORF">CLIB1444_03S03774</name>
</gene>
<organism evidence="1 2">
    <name type="scientific">[Candida] jaroonii</name>
    <dbReference type="NCBI Taxonomy" id="467808"/>
    <lineage>
        <taxon>Eukaryota</taxon>
        <taxon>Fungi</taxon>
        <taxon>Dikarya</taxon>
        <taxon>Ascomycota</taxon>
        <taxon>Saccharomycotina</taxon>
        <taxon>Pichiomycetes</taxon>
        <taxon>Debaryomycetaceae</taxon>
        <taxon>Yamadazyma</taxon>
    </lineage>
</organism>
<dbReference type="Proteomes" id="UP001152531">
    <property type="component" value="Unassembled WGS sequence"/>
</dbReference>
<protein>
    <submittedName>
        <fullName evidence="1">Vacuolar morphogenesis protein 7</fullName>
    </submittedName>
</protein>
<keyword evidence="2" id="KW-1185">Reference proteome</keyword>
<comment type="caution">
    <text evidence="1">The sequence shown here is derived from an EMBL/GenBank/DDBJ whole genome shotgun (WGS) entry which is preliminary data.</text>
</comment>
<sequence length="307" mass="35996">MTSIKINDTSTNNKITYYHIDIKLPLRSHTVYKRYNEFVNLIADLTQDLGIDHNDFPYHLPPKTSFFNKNSESIISQRKQGLSKFLNELVNDSELMNNPIFHDFLQLPPNFKFSKSTNNLNDLNITNDLDPNQWLDYIRLFKTKLSSVDKTKLNYKKDLNTYFKPNLHKLIKSLDDLKSQLDDKELDRRKVLVSDLSSQILNLEQDTKMPGSFINTTSKRVIGKIEETKDTLPLSNQELLQYQQQIHKNQDQEIGELRKIIERQKQIGMVINQEVEEQNEMLDELNDQVDITTNKLRGARRKAKKIL</sequence>
<proteinExistence type="predicted"/>
<reference evidence="1" key="1">
    <citation type="submission" date="2022-06" db="EMBL/GenBank/DDBJ databases">
        <authorList>
            <person name="Legras J.-L."/>
            <person name="Devillers H."/>
            <person name="Grondin C."/>
        </authorList>
    </citation>
    <scope>NUCLEOTIDE SEQUENCE</scope>
    <source>
        <strain evidence="1">CLIB 1444</strain>
    </source>
</reference>
<name>A0ACA9Y518_9ASCO</name>
<dbReference type="EMBL" id="CALSDN010000003">
    <property type="protein sequence ID" value="CAH6720072.1"/>
    <property type="molecule type" value="Genomic_DNA"/>
</dbReference>
<evidence type="ECO:0000313" key="2">
    <source>
        <dbReference type="Proteomes" id="UP001152531"/>
    </source>
</evidence>
<accession>A0ACA9Y518</accession>